<dbReference type="Proteomes" id="UP000224080">
    <property type="component" value="Unassembled WGS sequence"/>
</dbReference>
<evidence type="ECO:0000256" key="4">
    <source>
        <dbReference type="ARBA" id="ARBA00022692"/>
    </source>
</evidence>
<organism evidence="10 11">
    <name type="scientific">Blastomyces parvus</name>
    <dbReference type="NCBI Taxonomy" id="2060905"/>
    <lineage>
        <taxon>Eukaryota</taxon>
        <taxon>Fungi</taxon>
        <taxon>Dikarya</taxon>
        <taxon>Ascomycota</taxon>
        <taxon>Pezizomycotina</taxon>
        <taxon>Eurotiomycetes</taxon>
        <taxon>Eurotiomycetidae</taxon>
        <taxon>Onygenales</taxon>
        <taxon>Ajellomycetaceae</taxon>
        <taxon>Blastomyces</taxon>
    </lineage>
</organism>
<evidence type="ECO:0000256" key="5">
    <source>
        <dbReference type="ARBA" id="ARBA00022989"/>
    </source>
</evidence>
<keyword evidence="4 8" id="KW-0812">Transmembrane</keyword>
<feature type="transmembrane region" description="Helical" evidence="8">
    <location>
        <begin position="356"/>
        <end position="373"/>
    </location>
</feature>
<feature type="transmembrane region" description="Helical" evidence="8">
    <location>
        <begin position="316"/>
        <end position="336"/>
    </location>
</feature>
<dbReference type="InterPro" id="IPR020846">
    <property type="entry name" value="MFS_dom"/>
</dbReference>
<dbReference type="EMBL" id="PDNC01000011">
    <property type="protein sequence ID" value="PGH07959.1"/>
    <property type="molecule type" value="Genomic_DNA"/>
</dbReference>
<dbReference type="Pfam" id="PF07690">
    <property type="entry name" value="MFS_1"/>
    <property type="match status" value="1"/>
</dbReference>
<feature type="transmembrane region" description="Helical" evidence="8">
    <location>
        <begin position="275"/>
        <end position="295"/>
    </location>
</feature>
<keyword evidence="6 8" id="KW-0472">Membrane</keyword>
<keyword evidence="5 8" id="KW-1133">Transmembrane helix</keyword>
<keyword evidence="11" id="KW-1185">Reference proteome</keyword>
<feature type="transmembrane region" description="Helical" evidence="8">
    <location>
        <begin position="521"/>
        <end position="541"/>
    </location>
</feature>
<dbReference type="AlphaFoldDB" id="A0A2B7XGC7"/>
<dbReference type="Gene3D" id="1.20.1250.20">
    <property type="entry name" value="MFS general substrate transporter like domains"/>
    <property type="match status" value="1"/>
</dbReference>
<dbReference type="InterPro" id="IPR036259">
    <property type="entry name" value="MFS_trans_sf"/>
</dbReference>
<name>A0A2B7XGC7_9EURO</name>
<feature type="compositionally biased region" description="Polar residues" evidence="7">
    <location>
        <begin position="1"/>
        <end position="12"/>
    </location>
</feature>
<proteinExistence type="inferred from homology"/>
<feature type="transmembrane region" description="Helical" evidence="8">
    <location>
        <begin position="173"/>
        <end position="192"/>
    </location>
</feature>
<dbReference type="GO" id="GO:0022857">
    <property type="term" value="F:transmembrane transporter activity"/>
    <property type="evidence" value="ECO:0007669"/>
    <property type="project" value="InterPro"/>
</dbReference>
<feature type="region of interest" description="Disordered" evidence="7">
    <location>
        <begin position="1"/>
        <end position="37"/>
    </location>
</feature>
<feature type="domain" description="Major facilitator superfamily (MFS) profile" evidence="9">
    <location>
        <begin position="50"/>
        <end position="507"/>
    </location>
</feature>
<evidence type="ECO:0000256" key="6">
    <source>
        <dbReference type="ARBA" id="ARBA00023136"/>
    </source>
</evidence>
<keyword evidence="3" id="KW-0813">Transport</keyword>
<dbReference type="OrthoDB" id="10021397at2759"/>
<evidence type="ECO:0000256" key="8">
    <source>
        <dbReference type="SAM" id="Phobius"/>
    </source>
</evidence>
<dbReference type="FunFam" id="1.20.1250.20:FF:000429">
    <property type="entry name" value="MFS drug efflux transporter, putative"/>
    <property type="match status" value="1"/>
</dbReference>
<feature type="transmembrane region" description="Helical" evidence="8">
    <location>
        <begin position="44"/>
        <end position="63"/>
    </location>
</feature>
<gene>
    <name evidence="10" type="ORF">GX51_01399</name>
</gene>
<evidence type="ECO:0000313" key="11">
    <source>
        <dbReference type="Proteomes" id="UP000224080"/>
    </source>
</evidence>
<evidence type="ECO:0000259" key="9">
    <source>
        <dbReference type="PROSITE" id="PS50850"/>
    </source>
</evidence>
<feature type="transmembrane region" description="Helical" evidence="8">
    <location>
        <begin position="380"/>
        <end position="398"/>
    </location>
</feature>
<dbReference type="GO" id="GO:0005886">
    <property type="term" value="C:plasma membrane"/>
    <property type="evidence" value="ECO:0007669"/>
    <property type="project" value="TreeGrafter"/>
</dbReference>
<feature type="transmembrane region" description="Helical" evidence="8">
    <location>
        <begin position="140"/>
        <end position="161"/>
    </location>
</feature>
<dbReference type="PANTHER" id="PTHR23501:SF12">
    <property type="entry name" value="MAJOR FACILITATOR SUPERFAMILY (MFS) PROFILE DOMAIN-CONTAINING PROTEIN-RELATED"/>
    <property type="match status" value="1"/>
</dbReference>
<feature type="transmembrane region" description="Helical" evidence="8">
    <location>
        <begin position="204"/>
        <end position="223"/>
    </location>
</feature>
<accession>A0A2B7XGC7</accession>
<comment type="similarity">
    <text evidence="2">Belongs to the major facilitator superfamily. TCR/Tet family.</text>
</comment>
<protein>
    <recommendedName>
        <fullName evidence="9">Major facilitator superfamily (MFS) profile domain-containing protein</fullName>
    </recommendedName>
</protein>
<comment type="caution">
    <text evidence="10">The sequence shown here is derived from an EMBL/GenBank/DDBJ whole genome shotgun (WGS) entry which is preliminary data.</text>
</comment>
<evidence type="ECO:0000256" key="7">
    <source>
        <dbReference type="SAM" id="MobiDB-lite"/>
    </source>
</evidence>
<evidence type="ECO:0000256" key="1">
    <source>
        <dbReference type="ARBA" id="ARBA00004141"/>
    </source>
</evidence>
<sequence length="593" mass="64220">MTAPQQPESDFVQNGLGDKSAPIADPESNLISPSQTPEARKKRGISWFLVVASTLSCIFLYAIDNTITANVIPVIAADFQNTDKLAWLSVGFMIGGVAAVLPFGKLYGLFDVKLLYILSVILFQAGSALCGGAPSINAFIIGRVIAGAGGNGMYLGVMNILSINTNDKERPMYLGLVGLVFGTGTVVGPLIGGGFAESSATWRWGFYINLCVGALFAPVYLFLIPGFDPRGSQKIRSRLQDFDYLGGILSVAVLACIIMAINFGGPMYAWNSAPIIVLFVLSGVLTIAFCFQQAFCFMTKEEHRMFPVPFLKMKEAVLLFICMAASNAGGFIPIYYIPTYYAFVRGDEPMNSAVRLLPLIILISVVILINGALMSKFGYYQPWYVAGSILVIVGGVLFSRIDINTPARNIYGYEVLAGIGTGCYIQAGYAVMQALIEPSMTAYAISFMMLAQLLGITFGLSISGAVFVNYAMNGLLDTIPNVSHDEVESALLGVGSNLLGRLPPEIQAASLTVIVEAIKKVYIPVYVSGAVGLVASIFLNVRFTTLTYSDKLVLTTVYRERERYMLNGALLEDWRRRCVKGMNTDLYHLKASL</sequence>
<dbReference type="InterPro" id="IPR011701">
    <property type="entry name" value="MFS"/>
</dbReference>
<feature type="transmembrane region" description="Helical" evidence="8">
    <location>
        <begin position="410"/>
        <end position="431"/>
    </location>
</feature>
<comment type="subcellular location">
    <subcellularLocation>
        <location evidence="1">Membrane</location>
        <topology evidence="1">Multi-pass membrane protein</topology>
    </subcellularLocation>
</comment>
<evidence type="ECO:0000256" key="2">
    <source>
        <dbReference type="ARBA" id="ARBA00007520"/>
    </source>
</evidence>
<feature type="transmembrane region" description="Helical" evidence="8">
    <location>
        <begin position="85"/>
        <end position="103"/>
    </location>
</feature>
<reference evidence="10 11" key="1">
    <citation type="submission" date="2017-10" db="EMBL/GenBank/DDBJ databases">
        <title>Comparative genomics in systemic dimorphic fungi from Ajellomycetaceae.</title>
        <authorList>
            <person name="Munoz J.F."/>
            <person name="Mcewen J.G."/>
            <person name="Clay O.K."/>
            <person name="Cuomo C.A."/>
        </authorList>
    </citation>
    <scope>NUCLEOTIDE SEQUENCE [LARGE SCALE GENOMIC DNA]</scope>
    <source>
        <strain evidence="10 11">UAMH130</strain>
    </source>
</reference>
<feature type="transmembrane region" description="Helical" evidence="8">
    <location>
        <begin position="443"/>
        <end position="468"/>
    </location>
</feature>
<dbReference type="PRINTS" id="PR01036">
    <property type="entry name" value="TCRTETB"/>
</dbReference>
<dbReference type="PROSITE" id="PS50850">
    <property type="entry name" value="MFS"/>
    <property type="match status" value="1"/>
</dbReference>
<dbReference type="PANTHER" id="PTHR23501">
    <property type="entry name" value="MAJOR FACILITATOR SUPERFAMILY"/>
    <property type="match status" value="1"/>
</dbReference>
<evidence type="ECO:0000313" key="10">
    <source>
        <dbReference type="EMBL" id="PGH07959.1"/>
    </source>
</evidence>
<evidence type="ECO:0000256" key="3">
    <source>
        <dbReference type="ARBA" id="ARBA00022448"/>
    </source>
</evidence>
<feature type="transmembrane region" description="Helical" evidence="8">
    <location>
        <begin position="244"/>
        <end position="263"/>
    </location>
</feature>
<feature type="transmembrane region" description="Helical" evidence="8">
    <location>
        <begin position="115"/>
        <end position="134"/>
    </location>
</feature>
<dbReference type="SUPFAM" id="SSF103473">
    <property type="entry name" value="MFS general substrate transporter"/>
    <property type="match status" value="1"/>
</dbReference>